<dbReference type="Proteomes" id="UP000440694">
    <property type="component" value="Unassembled WGS sequence"/>
</dbReference>
<protein>
    <submittedName>
        <fullName evidence="5">Peptidylprolyl isomerase</fullName>
    </submittedName>
</protein>
<comment type="caution">
    <text evidence="5">The sequence shown here is derived from an EMBL/GenBank/DDBJ whole genome shotgun (WGS) entry which is preliminary data.</text>
</comment>
<proteinExistence type="predicted"/>
<evidence type="ECO:0000256" key="3">
    <source>
        <dbReference type="SAM" id="SignalP"/>
    </source>
</evidence>
<dbReference type="SUPFAM" id="SSF109998">
    <property type="entry name" value="Triger factor/SurA peptide-binding domain-like"/>
    <property type="match status" value="1"/>
</dbReference>
<keyword evidence="5" id="KW-0413">Isomerase</keyword>
<dbReference type="InterPro" id="IPR015391">
    <property type="entry name" value="SurA_N"/>
</dbReference>
<dbReference type="GO" id="GO:0003755">
    <property type="term" value="F:peptidyl-prolyl cis-trans isomerase activity"/>
    <property type="evidence" value="ECO:0007669"/>
    <property type="project" value="UniProtKB-KW"/>
</dbReference>
<evidence type="ECO:0000256" key="2">
    <source>
        <dbReference type="ARBA" id="ARBA00023110"/>
    </source>
</evidence>
<dbReference type="PANTHER" id="PTHR47637:SF1">
    <property type="entry name" value="CHAPERONE SURA"/>
    <property type="match status" value="1"/>
</dbReference>
<dbReference type="InterPro" id="IPR027304">
    <property type="entry name" value="Trigger_fact/SurA_dom_sf"/>
</dbReference>
<feature type="chain" id="PRO_5026246838" evidence="3">
    <location>
        <begin position="32"/>
        <end position="402"/>
    </location>
</feature>
<keyword evidence="6" id="KW-1185">Reference proteome</keyword>
<sequence length="402" mass="44816">MTTLRPDRQRCPSAGRAGVRTLMWACLPLLAGSLVAPPTAAVAQQAKPTVTAKATQADAASDRPIQSIVALINDEPITGYEIEQRVALSMLGATEVQKKLQARLKSANMNEQFKNFAMKRLQANPPKSETEQQARVKQLQGEFVNSIKNQIEKEYVPTARKQALDEIIDERLKLQEAKKLSVVAADDEVDRVIAGMAERNKMTPAQFGEHIAKMGASISGMRDRIRASLSWSDVIRRKFGHQITVASRDVDRMVASSEGQDDVELRIHRVLLNLPVKEDQKRLTQRLSDAEQLRTKFTGCKSMETMARGVPGARFDNLGDRRPSSLPEPTRSLLLAAHDDELLPATIGENGVELWAVCGRKVVKAADSKRETAQNELRQKEFEILSKKHLNDLRTDAHIEYR</sequence>
<evidence type="ECO:0000313" key="6">
    <source>
        <dbReference type="Proteomes" id="UP000440694"/>
    </source>
</evidence>
<feature type="domain" description="SurA N-terminal" evidence="4">
    <location>
        <begin position="158"/>
        <end position="230"/>
    </location>
</feature>
<dbReference type="Gene3D" id="1.10.4030.10">
    <property type="entry name" value="Porin chaperone SurA, peptide-binding domain"/>
    <property type="match status" value="1"/>
</dbReference>
<evidence type="ECO:0000259" key="4">
    <source>
        <dbReference type="Pfam" id="PF09312"/>
    </source>
</evidence>
<name>A0A6I3KGG2_9HYPH</name>
<gene>
    <name evidence="5" type="ORF">GIW81_01835</name>
</gene>
<dbReference type="PANTHER" id="PTHR47637">
    <property type="entry name" value="CHAPERONE SURA"/>
    <property type="match status" value="1"/>
</dbReference>
<evidence type="ECO:0000313" key="5">
    <source>
        <dbReference type="EMBL" id="MTD93070.1"/>
    </source>
</evidence>
<evidence type="ECO:0000256" key="1">
    <source>
        <dbReference type="ARBA" id="ARBA00022729"/>
    </source>
</evidence>
<organism evidence="5 6">
    <name type="scientific">Hyphomicrobium album</name>
    <dbReference type="NCBI Taxonomy" id="2665159"/>
    <lineage>
        <taxon>Bacteria</taxon>
        <taxon>Pseudomonadati</taxon>
        <taxon>Pseudomonadota</taxon>
        <taxon>Alphaproteobacteria</taxon>
        <taxon>Hyphomicrobiales</taxon>
        <taxon>Hyphomicrobiaceae</taxon>
        <taxon>Hyphomicrobium</taxon>
    </lineage>
</organism>
<accession>A0A6I3KGG2</accession>
<dbReference type="AlphaFoldDB" id="A0A6I3KGG2"/>
<feature type="signal peptide" evidence="3">
    <location>
        <begin position="1"/>
        <end position="31"/>
    </location>
</feature>
<dbReference type="Pfam" id="PF09312">
    <property type="entry name" value="SurA_N"/>
    <property type="match status" value="1"/>
</dbReference>
<dbReference type="InterPro" id="IPR050280">
    <property type="entry name" value="OMP_Chaperone_SurA"/>
</dbReference>
<reference evidence="5 6" key="1">
    <citation type="submission" date="2019-11" db="EMBL/GenBank/DDBJ databases">
        <title>Identification of a novel strain.</title>
        <authorList>
            <person name="Xu Q."/>
            <person name="Wang G."/>
        </authorList>
    </citation>
    <scope>NUCLEOTIDE SEQUENCE [LARGE SCALE GENOMIC DNA]</scope>
    <source>
        <strain evidence="6">xq</strain>
    </source>
</reference>
<dbReference type="RefSeq" id="WP_154737643.1">
    <property type="nucleotide sequence ID" value="NZ_WMBQ01000001.1"/>
</dbReference>
<keyword evidence="1 3" id="KW-0732">Signal</keyword>
<dbReference type="EMBL" id="WMBQ01000001">
    <property type="protein sequence ID" value="MTD93070.1"/>
    <property type="molecule type" value="Genomic_DNA"/>
</dbReference>
<keyword evidence="2" id="KW-0697">Rotamase</keyword>